<comment type="caution">
    <text evidence="1">The sequence shown here is derived from an EMBL/GenBank/DDBJ whole genome shotgun (WGS) entry which is preliminary data.</text>
</comment>
<evidence type="ECO:0000313" key="1">
    <source>
        <dbReference type="EMBL" id="VXD15635.1"/>
    </source>
</evidence>
<dbReference type="EMBL" id="CZCU02000124">
    <property type="protein sequence ID" value="VXD15635.1"/>
    <property type="molecule type" value="Genomic_DNA"/>
</dbReference>
<dbReference type="RefSeq" id="WP_083616559.1">
    <property type="nucleotide sequence ID" value="NZ_LR734824.1"/>
</dbReference>
<keyword evidence="2" id="KW-1185">Reference proteome</keyword>
<dbReference type="NCBIfam" id="TIGR01784">
    <property type="entry name" value="T_den_put_tspse"/>
    <property type="match status" value="1"/>
</dbReference>
<dbReference type="OrthoDB" id="451742at2"/>
<gene>
    <name evidence="1" type="ORF">PL8927_50098</name>
</gene>
<organism evidence="1 2">
    <name type="scientific">Planktothrix serta PCC 8927</name>
    <dbReference type="NCBI Taxonomy" id="671068"/>
    <lineage>
        <taxon>Bacteria</taxon>
        <taxon>Bacillati</taxon>
        <taxon>Cyanobacteriota</taxon>
        <taxon>Cyanophyceae</taxon>
        <taxon>Oscillatoriophycideae</taxon>
        <taxon>Oscillatoriales</taxon>
        <taxon>Microcoleaceae</taxon>
        <taxon>Planktothrix</taxon>
    </lineage>
</organism>
<dbReference type="PANTHER" id="PTHR41317">
    <property type="entry name" value="PD-(D_E)XK NUCLEASE FAMILY TRANSPOSASE"/>
    <property type="match status" value="1"/>
</dbReference>
<dbReference type="Pfam" id="PF12784">
    <property type="entry name" value="PDDEXK_2"/>
    <property type="match status" value="1"/>
</dbReference>
<dbReference type="AlphaFoldDB" id="A0A7Z9BM79"/>
<dbReference type="InterPro" id="IPR010106">
    <property type="entry name" value="RpnA"/>
</dbReference>
<evidence type="ECO:0000313" key="2">
    <source>
        <dbReference type="Proteomes" id="UP000184550"/>
    </source>
</evidence>
<accession>A0A7Z9BM79</accession>
<name>A0A7Z9BM79_9CYAN</name>
<sequence>MRFINPKTDFAFKKIFGSSESKDILISFLNALVYNSEPMIQDLEIFDPYLAPKITGLKDTYLDVKAQLNTGEIVIIEMQVLNVEAFTKRVLYNAAKTYSLQLDAGQGYRFLKPVIALTITDFIEFENTDALISRFVFKEKNHNFNYSENELELVFVELPKFQKSLEELETLTDKWIYFMQSARLLETVPDTLDRVPQIQRAFEIANQTNLTREELDEVEKVELFLQDQRNAISFAENQARQEGQTEGRTEKAIEIARQLLNILDDETISRTTGLSLAEIQNLRS</sequence>
<dbReference type="Proteomes" id="UP000184550">
    <property type="component" value="Unassembled WGS sequence"/>
</dbReference>
<proteinExistence type="predicted"/>
<protein>
    <recommendedName>
        <fullName evidence="3">Transposase</fullName>
    </recommendedName>
</protein>
<dbReference type="PANTHER" id="PTHR41317:SF1">
    <property type="entry name" value="PD-(D_E)XK NUCLEASE FAMILY TRANSPOSASE"/>
    <property type="match status" value="1"/>
</dbReference>
<evidence type="ECO:0008006" key="3">
    <source>
        <dbReference type="Google" id="ProtNLM"/>
    </source>
</evidence>
<reference evidence="1" key="1">
    <citation type="submission" date="2019-10" db="EMBL/GenBank/DDBJ databases">
        <authorList>
            <consortium name="Genoscope - CEA"/>
            <person name="William W."/>
        </authorList>
    </citation>
    <scope>NUCLEOTIDE SEQUENCE [LARGE SCALE GENOMIC DNA]</scope>
    <source>
        <strain evidence="1">BBR_PRJEB10992</strain>
    </source>
</reference>